<dbReference type="Gene3D" id="1.20.120.530">
    <property type="entry name" value="GntR ligand-binding domain-like"/>
    <property type="match status" value="1"/>
</dbReference>
<feature type="domain" description="HTH gntR-type" evidence="4">
    <location>
        <begin position="7"/>
        <end position="74"/>
    </location>
</feature>
<evidence type="ECO:0000259" key="4">
    <source>
        <dbReference type="PROSITE" id="PS50949"/>
    </source>
</evidence>
<organism evidence="5 6">
    <name type="scientific">Desulfovibrio desulfuricans</name>
    <dbReference type="NCBI Taxonomy" id="876"/>
    <lineage>
        <taxon>Bacteria</taxon>
        <taxon>Pseudomonadati</taxon>
        <taxon>Thermodesulfobacteriota</taxon>
        <taxon>Desulfovibrionia</taxon>
        <taxon>Desulfovibrionales</taxon>
        <taxon>Desulfovibrionaceae</taxon>
        <taxon>Desulfovibrio</taxon>
    </lineage>
</organism>
<evidence type="ECO:0000256" key="3">
    <source>
        <dbReference type="ARBA" id="ARBA00023163"/>
    </source>
</evidence>
<dbReference type="GO" id="GO:0003700">
    <property type="term" value="F:DNA-binding transcription factor activity"/>
    <property type="evidence" value="ECO:0007669"/>
    <property type="project" value="InterPro"/>
</dbReference>
<dbReference type="CDD" id="cd07377">
    <property type="entry name" value="WHTH_GntR"/>
    <property type="match status" value="1"/>
</dbReference>
<dbReference type="SMART" id="SM00895">
    <property type="entry name" value="FCD"/>
    <property type="match status" value="1"/>
</dbReference>
<dbReference type="AlphaFoldDB" id="A0AA94L3B6"/>
<dbReference type="SUPFAM" id="SSF46785">
    <property type="entry name" value="Winged helix' DNA-binding domain"/>
    <property type="match status" value="1"/>
</dbReference>
<dbReference type="PANTHER" id="PTHR43537">
    <property type="entry name" value="TRANSCRIPTIONAL REGULATOR, GNTR FAMILY"/>
    <property type="match status" value="1"/>
</dbReference>
<keyword evidence="2 5" id="KW-0238">DNA-binding</keyword>
<keyword evidence="3" id="KW-0804">Transcription</keyword>
<accession>A0AA94L3B6</accession>
<sequence length="216" mass="23915">MARIVKHSLGQEATVLLRQMLLDGRFVVGERLVEDRIASELGISRTPLREALHRLAQEGLLEKRRAGGYALRPLNTTEVEDAINIRSMLEAYAASLAASRSTQAQRDSLSANLQQFRAANAAGDIPQLVALNSEFHSILRTAAHSPLLLQLLAELDGVVERLLRPIISAEEADWSDKDHLDILQRIEERDALAAAEAMRAHVRHGKDKILAELNNN</sequence>
<dbReference type="InterPro" id="IPR000524">
    <property type="entry name" value="Tscrpt_reg_HTH_GntR"/>
</dbReference>
<dbReference type="GO" id="GO:0003677">
    <property type="term" value="F:DNA binding"/>
    <property type="evidence" value="ECO:0007669"/>
    <property type="project" value="UniProtKB-KW"/>
</dbReference>
<reference evidence="6" key="1">
    <citation type="submission" date="2016-11" db="EMBL/GenBank/DDBJ databases">
        <authorList>
            <person name="Jaros S."/>
            <person name="Januszkiewicz K."/>
            <person name="Wedrychowicz H."/>
        </authorList>
    </citation>
    <scope>NUCLEOTIDE SEQUENCE [LARGE SCALE GENOMIC DNA]</scope>
    <source>
        <strain evidence="6">DSM 7057</strain>
    </source>
</reference>
<evidence type="ECO:0000256" key="2">
    <source>
        <dbReference type="ARBA" id="ARBA00023125"/>
    </source>
</evidence>
<dbReference type="PRINTS" id="PR00035">
    <property type="entry name" value="HTHGNTR"/>
</dbReference>
<dbReference type="Pfam" id="PF07729">
    <property type="entry name" value="FCD"/>
    <property type="match status" value="1"/>
</dbReference>
<dbReference type="InterPro" id="IPR036388">
    <property type="entry name" value="WH-like_DNA-bd_sf"/>
</dbReference>
<dbReference type="EMBL" id="FPIW01000073">
    <property type="protein sequence ID" value="SFW70698.1"/>
    <property type="molecule type" value="Genomic_DNA"/>
</dbReference>
<dbReference type="InterPro" id="IPR011711">
    <property type="entry name" value="GntR_C"/>
</dbReference>
<dbReference type="Pfam" id="PF00392">
    <property type="entry name" value="GntR"/>
    <property type="match status" value="1"/>
</dbReference>
<proteinExistence type="predicted"/>
<dbReference type="SUPFAM" id="SSF48008">
    <property type="entry name" value="GntR ligand-binding domain-like"/>
    <property type="match status" value="1"/>
</dbReference>
<evidence type="ECO:0000313" key="6">
    <source>
        <dbReference type="Proteomes" id="UP000182680"/>
    </source>
</evidence>
<dbReference type="Gene3D" id="1.10.10.10">
    <property type="entry name" value="Winged helix-like DNA-binding domain superfamily/Winged helix DNA-binding domain"/>
    <property type="match status" value="1"/>
</dbReference>
<comment type="caution">
    <text evidence="5">The sequence shown here is derived from an EMBL/GenBank/DDBJ whole genome shotgun (WGS) entry which is preliminary data.</text>
</comment>
<dbReference type="InterPro" id="IPR008920">
    <property type="entry name" value="TF_FadR/GntR_C"/>
</dbReference>
<protein>
    <submittedName>
        <fullName evidence="5">DNA-binding transcriptional regulator, GntR family</fullName>
    </submittedName>
</protein>
<dbReference type="InterPro" id="IPR036390">
    <property type="entry name" value="WH_DNA-bd_sf"/>
</dbReference>
<keyword evidence="1" id="KW-0805">Transcription regulation</keyword>
<dbReference type="SMART" id="SM00345">
    <property type="entry name" value="HTH_GNTR"/>
    <property type="match status" value="1"/>
</dbReference>
<dbReference type="RefSeq" id="WP_072312464.1">
    <property type="nucleotide sequence ID" value="NZ_FPIW01000073.1"/>
</dbReference>
<dbReference type="PANTHER" id="PTHR43537:SF5">
    <property type="entry name" value="UXU OPERON TRANSCRIPTIONAL REGULATOR"/>
    <property type="match status" value="1"/>
</dbReference>
<name>A0AA94L3B6_DESDE</name>
<gene>
    <name evidence="5" type="ORF">SAMN02910291_02631</name>
</gene>
<dbReference type="Proteomes" id="UP000182680">
    <property type="component" value="Unassembled WGS sequence"/>
</dbReference>
<evidence type="ECO:0000256" key="1">
    <source>
        <dbReference type="ARBA" id="ARBA00023015"/>
    </source>
</evidence>
<evidence type="ECO:0000313" key="5">
    <source>
        <dbReference type="EMBL" id="SFW70698.1"/>
    </source>
</evidence>
<dbReference type="PROSITE" id="PS50949">
    <property type="entry name" value="HTH_GNTR"/>
    <property type="match status" value="1"/>
</dbReference>